<dbReference type="AlphaFoldDB" id="A0A9K3LHT1"/>
<dbReference type="EMBL" id="JAGRRH010000012">
    <property type="protein sequence ID" value="KAG7361923.1"/>
    <property type="molecule type" value="Genomic_DNA"/>
</dbReference>
<organism evidence="2 3">
    <name type="scientific">Nitzschia inconspicua</name>
    <dbReference type="NCBI Taxonomy" id="303405"/>
    <lineage>
        <taxon>Eukaryota</taxon>
        <taxon>Sar</taxon>
        <taxon>Stramenopiles</taxon>
        <taxon>Ochrophyta</taxon>
        <taxon>Bacillariophyta</taxon>
        <taxon>Bacillariophyceae</taxon>
        <taxon>Bacillariophycidae</taxon>
        <taxon>Bacillariales</taxon>
        <taxon>Bacillariaceae</taxon>
        <taxon>Nitzschia</taxon>
    </lineage>
</organism>
<protein>
    <submittedName>
        <fullName evidence="2">Uncharacterized protein</fullName>
    </submittedName>
</protein>
<proteinExistence type="predicted"/>
<accession>A0A9K3LHT1</accession>
<feature type="chain" id="PRO_5039914486" evidence="1">
    <location>
        <begin position="23"/>
        <end position="216"/>
    </location>
</feature>
<name>A0A9K3LHT1_9STRA</name>
<evidence type="ECO:0000256" key="1">
    <source>
        <dbReference type="SAM" id="SignalP"/>
    </source>
</evidence>
<evidence type="ECO:0000313" key="2">
    <source>
        <dbReference type="EMBL" id="KAG7361923.1"/>
    </source>
</evidence>
<feature type="signal peptide" evidence="1">
    <location>
        <begin position="1"/>
        <end position="22"/>
    </location>
</feature>
<sequence length="216" mass="23470">MMIKMIMKAILVLCIGSSLASAQGSNFEDDVVSAPRFLKKKGQFCNVARSQIGIQCGTNKNGSKRCECTLDESNAPQCVLDDYSLYNNCKNNKGCPKGRICWSGYCMPLCPKPLPAKAPIPACKASTEGRPCGLNAGETCTCNYKFSNRNTHLCTTNYPYQTCDTNANCPEGQCIEGMCKIDCTTDANCARGRVCMFNHQVDGTQGFCDTPCKAKI</sequence>
<reference evidence="2" key="1">
    <citation type="journal article" date="2021" name="Sci. Rep.">
        <title>Diploid genomic architecture of Nitzschia inconspicua, an elite biomass production diatom.</title>
        <authorList>
            <person name="Oliver A."/>
            <person name="Podell S."/>
            <person name="Pinowska A."/>
            <person name="Traller J.C."/>
            <person name="Smith S.R."/>
            <person name="McClure R."/>
            <person name="Beliaev A."/>
            <person name="Bohutskyi P."/>
            <person name="Hill E.A."/>
            <person name="Rabines A."/>
            <person name="Zheng H."/>
            <person name="Allen L.Z."/>
            <person name="Kuo A."/>
            <person name="Grigoriev I.V."/>
            <person name="Allen A.E."/>
            <person name="Hazlebeck D."/>
            <person name="Allen E.E."/>
        </authorList>
    </citation>
    <scope>NUCLEOTIDE SEQUENCE</scope>
    <source>
        <strain evidence="2">Hildebrandi</strain>
    </source>
</reference>
<keyword evidence="1" id="KW-0732">Signal</keyword>
<comment type="caution">
    <text evidence="2">The sequence shown here is derived from an EMBL/GenBank/DDBJ whole genome shotgun (WGS) entry which is preliminary data.</text>
</comment>
<evidence type="ECO:0000313" key="3">
    <source>
        <dbReference type="Proteomes" id="UP000693970"/>
    </source>
</evidence>
<gene>
    <name evidence="2" type="ORF">IV203_025589</name>
</gene>
<dbReference type="Proteomes" id="UP000693970">
    <property type="component" value="Unassembled WGS sequence"/>
</dbReference>
<reference evidence="2" key="2">
    <citation type="submission" date="2021-04" db="EMBL/GenBank/DDBJ databases">
        <authorList>
            <person name="Podell S."/>
        </authorList>
    </citation>
    <scope>NUCLEOTIDE SEQUENCE</scope>
    <source>
        <strain evidence="2">Hildebrandi</strain>
    </source>
</reference>
<dbReference type="OrthoDB" id="6475119at2759"/>
<keyword evidence="3" id="KW-1185">Reference proteome</keyword>